<dbReference type="InterPro" id="IPR003010">
    <property type="entry name" value="C-N_Hydrolase"/>
</dbReference>
<dbReference type="Pfam" id="PF00795">
    <property type="entry name" value="CN_hydrolase"/>
    <property type="match status" value="1"/>
</dbReference>
<reference evidence="5" key="1">
    <citation type="submission" date="2016-10" db="EMBL/GenBank/DDBJ databases">
        <authorList>
            <person name="Varghese N."/>
            <person name="Submissions S."/>
        </authorList>
    </citation>
    <scope>NUCLEOTIDE SEQUENCE [LARGE SCALE GENOMIC DNA]</scope>
    <source>
        <strain evidence="5">LMG 26383,CCUG 61248,R- 45681</strain>
    </source>
</reference>
<sequence>MPSASSIIVAAIQATPVYFDREASTAKACRLIAEAGAQGAVLAGFGETWLPGYPGFAWRPQSTPGWWDAAEAYLDQAIAIPGPETDRLCKAAREAGTDVVIGVVELDTQTQGTVYATLLFIGREGVILGRHRKLRPTAYERVAWGQGDAQGLVVHQRPYGRISGLNCWEHNMMLPGFALVAGGTQIHVGAWPGRELAAAPDAPNPQWPRQHLLSRAFAAQAACYVICAGGLLKPSDMPERYKELVNFTYTGDSAIIDPRGEIIALAPNGEETVLTARIDLRNVRAAKAVNDIAGHYARPDIFDLRLNRGAPRQAGVILASGGGDESGEPEQLQSHGADRPRPGSQTG</sequence>
<keyword evidence="5" id="KW-1185">Reference proteome</keyword>
<dbReference type="InterPro" id="IPR044149">
    <property type="entry name" value="Nitrilases_CHs"/>
</dbReference>
<evidence type="ECO:0000256" key="1">
    <source>
        <dbReference type="ARBA" id="ARBA00008129"/>
    </source>
</evidence>
<dbReference type="PANTHER" id="PTHR46044:SF1">
    <property type="entry name" value="CN HYDROLASE DOMAIN-CONTAINING PROTEIN"/>
    <property type="match status" value="1"/>
</dbReference>
<dbReference type="PANTHER" id="PTHR46044">
    <property type="entry name" value="NITRILASE"/>
    <property type="match status" value="1"/>
</dbReference>
<dbReference type="OrthoDB" id="9803803at2"/>
<dbReference type="CDD" id="cd07564">
    <property type="entry name" value="nitrilases_CHs"/>
    <property type="match status" value="1"/>
</dbReference>
<evidence type="ECO:0000256" key="2">
    <source>
        <dbReference type="SAM" id="MobiDB-lite"/>
    </source>
</evidence>
<dbReference type="RefSeq" id="WP_091841795.1">
    <property type="nucleotide sequence ID" value="NZ_FOAN01000011.1"/>
</dbReference>
<dbReference type="AlphaFoldDB" id="A0A1H7YCW1"/>
<protein>
    <submittedName>
        <fullName evidence="4">Nitrilase</fullName>
    </submittedName>
</protein>
<evidence type="ECO:0000313" key="4">
    <source>
        <dbReference type="EMBL" id="SEM44076.1"/>
    </source>
</evidence>
<dbReference type="EMBL" id="FOAN01000011">
    <property type="protein sequence ID" value="SEM44076.1"/>
    <property type="molecule type" value="Genomic_DNA"/>
</dbReference>
<gene>
    <name evidence="4" type="ORF">SAMN04515666_111153</name>
</gene>
<dbReference type="InterPro" id="IPR036526">
    <property type="entry name" value="C-N_Hydrolase_sf"/>
</dbReference>
<dbReference type="PROSITE" id="PS50263">
    <property type="entry name" value="CN_HYDROLASE"/>
    <property type="match status" value="1"/>
</dbReference>
<dbReference type="GO" id="GO:0003824">
    <property type="term" value="F:catalytic activity"/>
    <property type="evidence" value="ECO:0007669"/>
    <property type="project" value="InterPro"/>
</dbReference>
<dbReference type="SUPFAM" id="SSF56317">
    <property type="entry name" value="Carbon-nitrogen hydrolase"/>
    <property type="match status" value="1"/>
</dbReference>
<proteinExistence type="inferred from homology"/>
<organism evidence="4 5">
    <name type="scientific">Bosea lupini</name>
    <dbReference type="NCBI Taxonomy" id="1036779"/>
    <lineage>
        <taxon>Bacteria</taxon>
        <taxon>Pseudomonadati</taxon>
        <taxon>Pseudomonadota</taxon>
        <taxon>Alphaproteobacteria</taxon>
        <taxon>Hyphomicrobiales</taxon>
        <taxon>Boseaceae</taxon>
        <taxon>Bosea</taxon>
    </lineage>
</organism>
<dbReference type="Proteomes" id="UP000199664">
    <property type="component" value="Unassembled WGS sequence"/>
</dbReference>
<evidence type="ECO:0000259" key="3">
    <source>
        <dbReference type="PROSITE" id="PS50263"/>
    </source>
</evidence>
<name>A0A1H7YCW1_9HYPH</name>
<evidence type="ECO:0000313" key="5">
    <source>
        <dbReference type="Proteomes" id="UP000199664"/>
    </source>
</evidence>
<comment type="similarity">
    <text evidence="1">Belongs to the carbon-nitrogen hydrolase superfamily. Nitrilase family.</text>
</comment>
<dbReference type="STRING" id="1036779.SAMN04515666_111153"/>
<feature type="domain" description="CN hydrolase" evidence="3">
    <location>
        <begin position="7"/>
        <end position="280"/>
    </location>
</feature>
<accession>A0A1H7YCW1</accession>
<feature type="region of interest" description="Disordered" evidence="2">
    <location>
        <begin position="316"/>
        <end position="347"/>
    </location>
</feature>
<dbReference type="Gene3D" id="3.60.110.10">
    <property type="entry name" value="Carbon-nitrogen hydrolase"/>
    <property type="match status" value="1"/>
</dbReference>